<keyword evidence="5" id="KW-1185">Reference proteome</keyword>
<reference evidence="4 5" key="1">
    <citation type="submission" date="2019-07" db="EMBL/GenBank/DDBJ databases">
        <authorList>
            <person name="Zhou L.-Y."/>
        </authorList>
    </citation>
    <scope>NUCLEOTIDE SEQUENCE [LARGE SCALE GENOMIC DNA]</scope>
    <source>
        <strain evidence="4 5">YIM 101269</strain>
    </source>
</reference>
<dbReference type="SUPFAM" id="SSF56801">
    <property type="entry name" value="Acetyl-CoA synthetase-like"/>
    <property type="match status" value="1"/>
</dbReference>
<evidence type="ECO:0000256" key="2">
    <source>
        <dbReference type="ARBA" id="ARBA00022598"/>
    </source>
</evidence>
<dbReference type="Gene3D" id="3.40.50.12780">
    <property type="entry name" value="N-terminal domain of ligase-like"/>
    <property type="match status" value="1"/>
</dbReference>
<evidence type="ECO:0000256" key="1">
    <source>
        <dbReference type="ARBA" id="ARBA00006432"/>
    </source>
</evidence>
<evidence type="ECO:0000259" key="3">
    <source>
        <dbReference type="Pfam" id="PF00501"/>
    </source>
</evidence>
<organism evidence="4 5">
    <name type="scientific">Tessaracoccus rhinocerotis</name>
    <dbReference type="NCBI Taxonomy" id="1689449"/>
    <lineage>
        <taxon>Bacteria</taxon>
        <taxon>Bacillati</taxon>
        <taxon>Actinomycetota</taxon>
        <taxon>Actinomycetes</taxon>
        <taxon>Propionibacteriales</taxon>
        <taxon>Propionibacteriaceae</taxon>
        <taxon>Tessaracoccus</taxon>
    </lineage>
</organism>
<sequence>MADWLRGSWRPTGVALLRIVRAQLDARGSDPAFTDEMGTLTRRALWDAVLRRRRELRGHRAVPLVVDGAEPRAVVIDALAGMCAGRTVVVVSPRAGARALRQAHATCGGRVGVFFTTSGTTGAARVVRSRRGPRALGQSVGLLGMLPRFDRPVVACLAPVGHGHGFSTFAVTMALGGHFVSLGSDPAAELPRLGPVDVLTGVPTQLSELAAALPRPVPVGLVLSGSDRLVERELVERAFAAPVVDAYGATETGTITLDGRPLPGVRIRVEAGRLLVRSPMLGPGVFSADRGELIDGRVHVTGRADGVRVTGGENTSPEAVREWLLAAPGVQAVTLEEHPDVRFGTRPAAVVTASLPIDGEQLRRGIRQEFGAAATPAAVAVTVVGVENRAPAATQW</sequence>
<dbReference type="InterPro" id="IPR045851">
    <property type="entry name" value="AMP-bd_C_sf"/>
</dbReference>
<dbReference type="EMBL" id="VKKG01000001">
    <property type="protein sequence ID" value="TRY20011.1"/>
    <property type="molecule type" value="Genomic_DNA"/>
</dbReference>
<protein>
    <submittedName>
        <fullName evidence="4">AMP-binding protein</fullName>
    </submittedName>
</protein>
<dbReference type="Gene3D" id="3.30.300.30">
    <property type="match status" value="1"/>
</dbReference>
<accession>A0A553K5P4</accession>
<dbReference type="OrthoDB" id="7055148at2"/>
<evidence type="ECO:0000313" key="4">
    <source>
        <dbReference type="EMBL" id="TRY20011.1"/>
    </source>
</evidence>
<dbReference type="PANTHER" id="PTHR43201">
    <property type="entry name" value="ACYL-COA SYNTHETASE"/>
    <property type="match status" value="1"/>
</dbReference>
<feature type="domain" description="AMP-dependent synthetase/ligase" evidence="3">
    <location>
        <begin position="115"/>
        <end position="257"/>
    </location>
</feature>
<evidence type="ECO:0000313" key="5">
    <source>
        <dbReference type="Proteomes" id="UP000317638"/>
    </source>
</evidence>
<comment type="similarity">
    <text evidence="1">Belongs to the ATP-dependent AMP-binding enzyme family.</text>
</comment>
<dbReference type="GO" id="GO:0006631">
    <property type="term" value="P:fatty acid metabolic process"/>
    <property type="evidence" value="ECO:0007669"/>
    <property type="project" value="TreeGrafter"/>
</dbReference>
<proteinExistence type="inferred from homology"/>
<dbReference type="GO" id="GO:0031956">
    <property type="term" value="F:medium-chain fatty acid-CoA ligase activity"/>
    <property type="evidence" value="ECO:0007669"/>
    <property type="project" value="TreeGrafter"/>
</dbReference>
<dbReference type="Proteomes" id="UP000317638">
    <property type="component" value="Unassembled WGS sequence"/>
</dbReference>
<name>A0A553K5P4_9ACTN</name>
<dbReference type="InterPro" id="IPR000873">
    <property type="entry name" value="AMP-dep_synth/lig_dom"/>
</dbReference>
<comment type="caution">
    <text evidence="4">The sequence shown here is derived from an EMBL/GenBank/DDBJ whole genome shotgun (WGS) entry which is preliminary data.</text>
</comment>
<keyword evidence="2" id="KW-0436">Ligase</keyword>
<gene>
    <name evidence="4" type="ORF">FOJ82_03850</name>
</gene>
<dbReference type="RefSeq" id="WP_143937095.1">
    <property type="nucleotide sequence ID" value="NZ_VKKG01000001.1"/>
</dbReference>
<dbReference type="Pfam" id="PF00501">
    <property type="entry name" value="AMP-binding"/>
    <property type="match status" value="1"/>
</dbReference>
<dbReference type="PANTHER" id="PTHR43201:SF5">
    <property type="entry name" value="MEDIUM-CHAIN ACYL-COA LIGASE ACSF2, MITOCHONDRIAL"/>
    <property type="match status" value="1"/>
</dbReference>
<dbReference type="InterPro" id="IPR042099">
    <property type="entry name" value="ANL_N_sf"/>
</dbReference>
<dbReference type="AlphaFoldDB" id="A0A553K5P4"/>